<dbReference type="HOGENOM" id="CLU_2359342_0_0_1"/>
<name>A0A017SK43_ASPRC</name>
<gene>
    <name evidence="1" type="ORF">EURHEDRAFT_410800</name>
</gene>
<accession>A0A017SK43</accession>
<dbReference type="RefSeq" id="XP_040640687.1">
    <property type="nucleotide sequence ID" value="XM_040781445.1"/>
</dbReference>
<evidence type="ECO:0000313" key="2">
    <source>
        <dbReference type="Proteomes" id="UP000019804"/>
    </source>
</evidence>
<proteinExistence type="predicted"/>
<dbReference type="AlphaFoldDB" id="A0A017SK43"/>
<protein>
    <submittedName>
        <fullName evidence="1">Uncharacterized protein</fullName>
    </submittedName>
</protein>
<reference evidence="2" key="1">
    <citation type="journal article" date="2014" name="Nat. Commun.">
        <title>Genomic adaptations of the halophilic Dead Sea filamentous fungus Eurotium rubrum.</title>
        <authorList>
            <person name="Kis-Papo T."/>
            <person name="Weig A.R."/>
            <person name="Riley R."/>
            <person name="Persoh D."/>
            <person name="Salamov A."/>
            <person name="Sun H."/>
            <person name="Lipzen A."/>
            <person name="Wasser S.P."/>
            <person name="Rambold G."/>
            <person name="Grigoriev I.V."/>
            <person name="Nevo E."/>
        </authorList>
    </citation>
    <scope>NUCLEOTIDE SEQUENCE [LARGE SCALE GENOMIC DNA]</scope>
    <source>
        <strain evidence="2">CBS 135680</strain>
    </source>
</reference>
<organism evidence="1 2">
    <name type="scientific">Aspergillus ruber (strain CBS 135680)</name>
    <dbReference type="NCBI Taxonomy" id="1388766"/>
    <lineage>
        <taxon>Eukaryota</taxon>
        <taxon>Fungi</taxon>
        <taxon>Dikarya</taxon>
        <taxon>Ascomycota</taxon>
        <taxon>Pezizomycotina</taxon>
        <taxon>Eurotiomycetes</taxon>
        <taxon>Eurotiomycetidae</taxon>
        <taxon>Eurotiales</taxon>
        <taxon>Aspergillaceae</taxon>
        <taxon>Aspergillus</taxon>
        <taxon>Aspergillus subgen. Aspergillus</taxon>
    </lineage>
</organism>
<sequence length="96" mass="11063">MKIDEFLNPAEEEVTDNLDDLDSLILSQFSTEGAESEDNDEVYEMLPKISANEALEALYKPRLFEEQQADGNRHLLKELLHQERALIEKKMKSVPD</sequence>
<dbReference type="OrthoDB" id="4509140at2759"/>
<evidence type="ECO:0000313" key="1">
    <source>
        <dbReference type="EMBL" id="EYE96999.1"/>
    </source>
</evidence>
<dbReference type="Proteomes" id="UP000019804">
    <property type="component" value="Unassembled WGS sequence"/>
</dbReference>
<keyword evidence="2" id="KW-1185">Reference proteome</keyword>
<dbReference type="GeneID" id="63696569"/>
<dbReference type="EMBL" id="KK088417">
    <property type="protein sequence ID" value="EYE96999.1"/>
    <property type="molecule type" value="Genomic_DNA"/>
</dbReference>